<gene>
    <name evidence="2" type="ORF">B0A55_06301</name>
</gene>
<sequence>MRPLRVNTTEAAITWTLEVAGQHSPQTSPAHRTSRQRVETDSPSDEPVSSRSPYYIASPDREKMDLGLDNVKSPKNYYDDAESTVSSKWKRNLCSKLLAPLKKRKAHACQDQEINNGTTDRLRRLTNSKGFFAGPEASVAGSATRAAELKRMGERWMMAADAGTWLVL</sequence>
<comment type="caution">
    <text evidence="2">The sequence shown here is derived from an EMBL/GenBank/DDBJ whole genome shotgun (WGS) entry which is preliminary data.</text>
</comment>
<organism evidence="2 3">
    <name type="scientific">Friedmanniomyces simplex</name>
    <dbReference type="NCBI Taxonomy" id="329884"/>
    <lineage>
        <taxon>Eukaryota</taxon>
        <taxon>Fungi</taxon>
        <taxon>Dikarya</taxon>
        <taxon>Ascomycota</taxon>
        <taxon>Pezizomycotina</taxon>
        <taxon>Dothideomycetes</taxon>
        <taxon>Dothideomycetidae</taxon>
        <taxon>Mycosphaerellales</taxon>
        <taxon>Teratosphaeriaceae</taxon>
        <taxon>Friedmanniomyces</taxon>
    </lineage>
</organism>
<dbReference type="AlphaFoldDB" id="A0A4U0XBV6"/>
<evidence type="ECO:0000256" key="1">
    <source>
        <dbReference type="SAM" id="MobiDB-lite"/>
    </source>
</evidence>
<accession>A0A4U0XBV6</accession>
<name>A0A4U0XBV6_9PEZI</name>
<feature type="region of interest" description="Disordered" evidence="1">
    <location>
        <begin position="18"/>
        <end position="66"/>
    </location>
</feature>
<proteinExistence type="predicted"/>
<dbReference type="Proteomes" id="UP000309340">
    <property type="component" value="Unassembled WGS sequence"/>
</dbReference>
<protein>
    <submittedName>
        <fullName evidence="2">Uncharacterized protein</fullName>
    </submittedName>
</protein>
<reference evidence="2 3" key="1">
    <citation type="submission" date="2017-03" db="EMBL/GenBank/DDBJ databases">
        <title>Genomes of endolithic fungi from Antarctica.</title>
        <authorList>
            <person name="Coleine C."/>
            <person name="Masonjones S."/>
            <person name="Stajich J.E."/>
        </authorList>
    </citation>
    <scope>NUCLEOTIDE SEQUENCE [LARGE SCALE GENOMIC DNA]</scope>
    <source>
        <strain evidence="2 3">CCFEE 5184</strain>
    </source>
</reference>
<evidence type="ECO:0000313" key="3">
    <source>
        <dbReference type="Proteomes" id="UP000309340"/>
    </source>
</evidence>
<evidence type="ECO:0000313" key="2">
    <source>
        <dbReference type="EMBL" id="TKA74212.1"/>
    </source>
</evidence>
<dbReference type="EMBL" id="NAJQ01000234">
    <property type="protein sequence ID" value="TKA74212.1"/>
    <property type="molecule type" value="Genomic_DNA"/>
</dbReference>
<keyword evidence="3" id="KW-1185">Reference proteome</keyword>